<gene>
    <name evidence="2" type="ORF">LDC_3001</name>
</gene>
<feature type="domain" description="Glycosyl transferase family 1" evidence="1">
    <location>
        <begin position="184"/>
        <end position="342"/>
    </location>
</feature>
<reference evidence="2" key="2">
    <citation type="journal article" date="2011" name="Microb. Ecol.">
        <title>Taxonomic and Functional Metagenomic Profiling of the Microbial Community in the Anoxic Sediment of a Sub-saline Shallow Lake (Laguna de Carrizo, Central Spain).</title>
        <authorList>
            <person name="Ferrer M."/>
            <person name="Guazzaroni M.E."/>
            <person name="Richter M."/>
            <person name="Garcia-Salamanca A."/>
            <person name="Yarza P."/>
            <person name="Suarez-Suarez A."/>
            <person name="Solano J."/>
            <person name="Alcaide M."/>
            <person name="van Dillewijn P."/>
            <person name="Molina-Henares M.A."/>
            <person name="Lopez-Cortes N."/>
            <person name="Al-Ramahi Y."/>
            <person name="Guerrero C."/>
            <person name="Acosta A."/>
            <person name="de Eugenio L.I."/>
            <person name="Martinez V."/>
            <person name="Marques S."/>
            <person name="Rojo F."/>
            <person name="Santero E."/>
            <person name="Genilloud O."/>
            <person name="Perez-Perez J."/>
            <person name="Rossello-Mora R."/>
            <person name="Ramos J.L."/>
        </authorList>
    </citation>
    <scope>NUCLEOTIDE SEQUENCE</scope>
</reference>
<name>D9PN72_9ZZZZ</name>
<dbReference type="SUPFAM" id="SSF53756">
    <property type="entry name" value="UDP-Glycosyltransferase/glycogen phosphorylase"/>
    <property type="match status" value="1"/>
</dbReference>
<evidence type="ECO:0000259" key="1">
    <source>
        <dbReference type="Pfam" id="PF00534"/>
    </source>
</evidence>
<reference evidence="2" key="1">
    <citation type="submission" date="2010-07" db="EMBL/GenBank/DDBJ databases">
        <authorList>
            <consortium name="CONSOLIDER consortium CSD2007-00005"/>
            <person name="Guazzaroni M.-E."/>
            <person name="Richter M."/>
            <person name="Garcia-Salamanca A."/>
            <person name="Yarza P."/>
            <person name="Ferrer M."/>
        </authorList>
    </citation>
    <scope>NUCLEOTIDE SEQUENCE</scope>
</reference>
<dbReference type="EMBL" id="ADZX01000925">
    <property type="protein sequence ID" value="EFK94989.1"/>
    <property type="molecule type" value="Genomic_DNA"/>
</dbReference>
<organism evidence="2">
    <name type="scientific">sediment metagenome</name>
    <dbReference type="NCBI Taxonomy" id="749907"/>
    <lineage>
        <taxon>unclassified sequences</taxon>
        <taxon>metagenomes</taxon>
        <taxon>ecological metagenomes</taxon>
    </lineage>
</organism>
<comment type="caution">
    <text evidence="2">The sequence shown here is derived from an EMBL/GenBank/DDBJ whole genome shotgun (WGS) entry which is preliminary data.</text>
</comment>
<sequence>MSQTEIVIASVLKPLKDPRLYYRFAFSLRETNKYLINIIGFSTKKETDEKNIKFHSLFWKKRNDPSRLIVGFRFIKTLFKVKPKLVIITTFELLPAAVFAKWLFGYALIYDRRENYILNLDQNKTLRGWKKELSKGLVKSIESCSNLFIDHHFFAEKIYQKEFPKIKNHTLLQNKYFGIEQIIKPVKLDPNKNLRFLISGTLTEVYGIMEGVTWFKSILTDYPNAILTVLGHCPILEFGEKLKESIGDQKSINLRISDSPLSYADILSAYQGSDIVLLPYHQIPSISPKIPSKLYESIALGKPCLFQNNSLWNSICSEYPAGIGIDFNDIKNANANLVEFFETSFFEKNPGEEVLWKSDEVRFLEIIEKFTNKN</sequence>
<protein>
    <submittedName>
        <fullName evidence="2">Lps biosynthesis rfbu related protein</fullName>
    </submittedName>
</protein>
<dbReference type="AlphaFoldDB" id="D9PN72"/>
<proteinExistence type="predicted"/>
<dbReference type="Gene3D" id="3.40.50.2000">
    <property type="entry name" value="Glycogen Phosphorylase B"/>
    <property type="match status" value="1"/>
</dbReference>
<accession>D9PN72</accession>
<dbReference type="GO" id="GO:0016757">
    <property type="term" value="F:glycosyltransferase activity"/>
    <property type="evidence" value="ECO:0007669"/>
    <property type="project" value="InterPro"/>
</dbReference>
<dbReference type="InterPro" id="IPR001296">
    <property type="entry name" value="Glyco_trans_1"/>
</dbReference>
<evidence type="ECO:0000313" key="2">
    <source>
        <dbReference type="EMBL" id="EFK94989.1"/>
    </source>
</evidence>
<dbReference type="Pfam" id="PF00534">
    <property type="entry name" value="Glycos_transf_1"/>
    <property type="match status" value="1"/>
</dbReference>